<protein>
    <recommendedName>
        <fullName evidence="1">WIYLD domain-containing protein</fullName>
    </recommendedName>
</protein>
<organism evidence="2 3">
    <name type="scientific">Anisodus tanguticus</name>
    <dbReference type="NCBI Taxonomy" id="243964"/>
    <lineage>
        <taxon>Eukaryota</taxon>
        <taxon>Viridiplantae</taxon>
        <taxon>Streptophyta</taxon>
        <taxon>Embryophyta</taxon>
        <taxon>Tracheophyta</taxon>
        <taxon>Spermatophyta</taxon>
        <taxon>Magnoliopsida</taxon>
        <taxon>eudicotyledons</taxon>
        <taxon>Gunneridae</taxon>
        <taxon>Pentapetalae</taxon>
        <taxon>asterids</taxon>
        <taxon>lamiids</taxon>
        <taxon>Solanales</taxon>
        <taxon>Solanaceae</taxon>
        <taxon>Solanoideae</taxon>
        <taxon>Hyoscyameae</taxon>
        <taxon>Anisodus</taxon>
    </lineage>
</organism>
<dbReference type="EMBL" id="JAVYJV010000017">
    <property type="protein sequence ID" value="KAK4349122.1"/>
    <property type="molecule type" value="Genomic_DNA"/>
</dbReference>
<evidence type="ECO:0000313" key="2">
    <source>
        <dbReference type="EMBL" id="KAK4349122.1"/>
    </source>
</evidence>
<dbReference type="AlphaFoldDB" id="A0AAE1RE43"/>
<dbReference type="Proteomes" id="UP001291623">
    <property type="component" value="Unassembled WGS sequence"/>
</dbReference>
<name>A0AAE1RE43_9SOLA</name>
<dbReference type="Pfam" id="PF10440">
    <property type="entry name" value="WIYLD"/>
    <property type="match status" value="1"/>
</dbReference>
<evidence type="ECO:0000259" key="1">
    <source>
        <dbReference type="Pfam" id="PF10440"/>
    </source>
</evidence>
<dbReference type="InterPro" id="IPR018848">
    <property type="entry name" value="WIYLD_domain"/>
</dbReference>
<evidence type="ECO:0000313" key="3">
    <source>
        <dbReference type="Proteomes" id="UP001291623"/>
    </source>
</evidence>
<reference evidence="2" key="1">
    <citation type="submission" date="2023-12" db="EMBL/GenBank/DDBJ databases">
        <title>Genome assembly of Anisodus tanguticus.</title>
        <authorList>
            <person name="Wang Y.-J."/>
        </authorList>
    </citation>
    <scope>NUCLEOTIDE SEQUENCE</scope>
    <source>
        <strain evidence="2">KB-2021</strain>
        <tissue evidence="2">Leaf</tissue>
    </source>
</reference>
<sequence length="52" mass="6043">MDAAIDDMTPLGFDERLVKKTVNKLLKDLFWFPRNGKDDLKDLVLSNVIYTE</sequence>
<accession>A0AAE1RE43</accession>
<comment type="caution">
    <text evidence="2">The sequence shown here is derived from an EMBL/GenBank/DDBJ whole genome shotgun (WGS) entry which is preliminary data.</text>
</comment>
<feature type="domain" description="WIYLD" evidence="1">
    <location>
        <begin position="1"/>
        <end position="27"/>
    </location>
</feature>
<proteinExistence type="predicted"/>
<keyword evidence="3" id="KW-1185">Reference proteome</keyword>
<gene>
    <name evidence="2" type="ORF">RND71_031877</name>
</gene>